<evidence type="ECO:0000256" key="2">
    <source>
        <dbReference type="ARBA" id="ARBA00022475"/>
    </source>
</evidence>
<keyword evidence="2" id="KW-1003">Cell membrane</keyword>
<keyword evidence="4" id="KW-1133">Transmembrane helix</keyword>
<evidence type="ECO:0000256" key="4">
    <source>
        <dbReference type="ARBA" id="ARBA00022989"/>
    </source>
</evidence>
<dbReference type="Proteomes" id="UP000516446">
    <property type="component" value="Chromosome"/>
</dbReference>
<dbReference type="InterPro" id="IPR050833">
    <property type="entry name" value="Poly_Biosynth_Transport"/>
</dbReference>
<gene>
    <name evidence="6" type="ORF">FY536_02780</name>
</gene>
<name>A0A7H1MLD1_9LACO</name>
<keyword evidence="5" id="KW-0472">Membrane</keyword>
<comment type="subcellular location">
    <subcellularLocation>
        <location evidence="1">Cell membrane</location>
        <topology evidence="1">Multi-pass membrane protein</topology>
    </subcellularLocation>
</comment>
<accession>A0A7H1MLD1</accession>
<evidence type="ECO:0000256" key="1">
    <source>
        <dbReference type="ARBA" id="ARBA00004651"/>
    </source>
</evidence>
<proteinExistence type="predicted"/>
<dbReference type="GO" id="GO:0005886">
    <property type="term" value="C:plasma membrane"/>
    <property type="evidence" value="ECO:0007669"/>
    <property type="project" value="UniProtKB-SubCell"/>
</dbReference>
<dbReference type="InterPro" id="IPR002797">
    <property type="entry name" value="Polysacc_synth"/>
</dbReference>
<organism evidence="6 7">
    <name type="scientific">Weissella koreensis</name>
    <dbReference type="NCBI Taxonomy" id="165096"/>
    <lineage>
        <taxon>Bacteria</taxon>
        <taxon>Bacillati</taxon>
        <taxon>Bacillota</taxon>
        <taxon>Bacilli</taxon>
        <taxon>Lactobacillales</taxon>
        <taxon>Lactobacillaceae</taxon>
        <taxon>Weissella</taxon>
    </lineage>
</organism>
<dbReference type="EMBL" id="CP043431">
    <property type="protein sequence ID" value="QNT64267.1"/>
    <property type="molecule type" value="Genomic_DNA"/>
</dbReference>
<evidence type="ECO:0000313" key="7">
    <source>
        <dbReference type="Proteomes" id="UP000516446"/>
    </source>
</evidence>
<dbReference type="PANTHER" id="PTHR30250:SF11">
    <property type="entry name" value="O-ANTIGEN TRANSPORTER-RELATED"/>
    <property type="match status" value="1"/>
</dbReference>
<reference evidence="6 7" key="1">
    <citation type="submission" date="2019-08" db="EMBL/GenBank/DDBJ databases">
        <authorList>
            <person name="Chang H.C."/>
            <person name="Mun S.Y."/>
        </authorList>
    </citation>
    <scope>NUCLEOTIDE SEQUENCE [LARGE SCALE GENOMIC DNA]</scope>
    <source>
        <strain evidence="6 7">SK</strain>
    </source>
</reference>
<evidence type="ECO:0000256" key="3">
    <source>
        <dbReference type="ARBA" id="ARBA00022692"/>
    </source>
</evidence>
<dbReference type="AlphaFoldDB" id="A0A7H1MLD1"/>
<sequence length="482" mass="54684">MNNRMKIIKNYLYNMSYQLLTIFLPLITIPYISRTIGVVGVGANAYTNAVMSYFLLIANLGINLYGNRTVAYIRDDEEKLSKFFFEIQILRFLLVFIVGTIYLGFVFLFGGSYKSLFIAQGIAIVATFFDISWLFMGVENFKSIFLRNVFVKLVSVGLILLLVKNKHDLLMYVLILMLSTLFGNIIIWPTISKYIKVSRFNFKDLNYKQHIKATMSFFLPQIAIQIFLFSGRTFLGIVDSVNALGYFESADKVIRILLVVITSISTVVMPKMANIYSSGDGKKIPEYLKITFDIISAATLPMLFGIIGIAKPFSGFFFGPAFNGIDKVMQIVVFEIIFIAWSSVTADQYLVATNQMKTYIKSLICGAIFNVPMNFILISKFGLYGACITAVLTEFVVFIIQLNSVRKKMNVKIWFVNVPKYLLSSLVMLGILVLLNDIWPNTIVSLILKIIVAMIVYVILLFLLKPTSLNYINQIWGKKVFK</sequence>
<evidence type="ECO:0000313" key="6">
    <source>
        <dbReference type="EMBL" id="QNT64267.1"/>
    </source>
</evidence>
<dbReference type="Pfam" id="PF01943">
    <property type="entry name" value="Polysacc_synt"/>
    <property type="match status" value="1"/>
</dbReference>
<protein>
    <submittedName>
        <fullName evidence="6">Oligosaccharide flippase family protein</fullName>
    </submittedName>
</protein>
<keyword evidence="3" id="KW-0812">Transmembrane</keyword>
<evidence type="ECO:0000256" key="5">
    <source>
        <dbReference type="ARBA" id="ARBA00023136"/>
    </source>
</evidence>
<keyword evidence="7" id="KW-1185">Reference proteome</keyword>
<dbReference type="PANTHER" id="PTHR30250">
    <property type="entry name" value="PST FAMILY PREDICTED COLANIC ACID TRANSPORTER"/>
    <property type="match status" value="1"/>
</dbReference>
<dbReference type="RefSeq" id="WP_006845985.1">
    <property type="nucleotide sequence ID" value="NZ_CP026847.1"/>
</dbReference>